<evidence type="ECO:0000256" key="6">
    <source>
        <dbReference type="SAM" id="MobiDB-lite"/>
    </source>
</evidence>
<dbReference type="SUPFAM" id="SSF118290">
    <property type="entry name" value="WRKY DNA-binding domain"/>
    <property type="match status" value="1"/>
</dbReference>
<keyword evidence="5" id="KW-0539">Nucleus</keyword>
<proteinExistence type="predicted"/>
<keyword evidence="3" id="KW-0238">DNA-binding</keyword>
<dbReference type="PROSITE" id="PS50811">
    <property type="entry name" value="WRKY"/>
    <property type="match status" value="1"/>
</dbReference>
<dbReference type="GO" id="GO:0003677">
    <property type="term" value="F:DNA binding"/>
    <property type="evidence" value="ECO:0007669"/>
    <property type="project" value="UniProtKB-KW"/>
</dbReference>
<organism evidence="8 9">
    <name type="scientific">Castilleja foliolosa</name>
    <dbReference type="NCBI Taxonomy" id="1961234"/>
    <lineage>
        <taxon>Eukaryota</taxon>
        <taxon>Viridiplantae</taxon>
        <taxon>Streptophyta</taxon>
        <taxon>Embryophyta</taxon>
        <taxon>Tracheophyta</taxon>
        <taxon>Spermatophyta</taxon>
        <taxon>Magnoliopsida</taxon>
        <taxon>eudicotyledons</taxon>
        <taxon>Gunneridae</taxon>
        <taxon>Pentapetalae</taxon>
        <taxon>asterids</taxon>
        <taxon>lamiids</taxon>
        <taxon>Lamiales</taxon>
        <taxon>Orobanchaceae</taxon>
        <taxon>Pedicularideae</taxon>
        <taxon>Castillejinae</taxon>
        <taxon>Castilleja</taxon>
    </lineage>
</organism>
<evidence type="ECO:0000256" key="1">
    <source>
        <dbReference type="ARBA" id="ARBA00004123"/>
    </source>
</evidence>
<dbReference type="InterPro" id="IPR036576">
    <property type="entry name" value="WRKY_dom_sf"/>
</dbReference>
<keyword evidence="2" id="KW-0805">Transcription regulation</keyword>
<evidence type="ECO:0000313" key="8">
    <source>
        <dbReference type="EMBL" id="KAL3631530.1"/>
    </source>
</evidence>
<dbReference type="Pfam" id="PF03106">
    <property type="entry name" value="WRKY"/>
    <property type="match status" value="1"/>
</dbReference>
<evidence type="ECO:0000256" key="5">
    <source>
        <dbReference type="ARBA" id="ARBA00023242"/>
    </source>
</evidence>
<evidence type="ECO:0000259" key="7">
    <source>
        <dbReference type="PROSITE" id="PS50811"/>
    </source>
</evidence>
<feature type="domain" description="WRKY" evidence="7">
    <location>
        <begin position="186"/>
        <end position="251"/>
    </location>
</feature>
<accession>A0ABD3CNJ2</accession>
<feature type="region of interest" description="Disordered" evidence="6">
    <location>
        <begin position="133"/>
        <end position="177"/>
    </location>
</feature>
<dbReference type="FunFam" id="2.20.25.80:FF:000003">
    <property type="entry name" value="WRKY transcription factor 57"/>
    <property type="match status" value="1"/>
</dbReference>
<evidence type="ECO:0000256" key="2">
    <source>
        <dbReference type="ARBA" id="ARBA00023015"/>
    </source>
</evidence>
<sequence>MSHSYHHNNNMMNIGSEELPLFSNFIGDQNSNITPFMYNHQNPNNNNTYDASNSLSFTNCLHGDVEYNTLSAAFDLHHSNNSSSDQDHVNYNSIINNSNNNNKNSSSNNNLLELAAAGTNSGTTAENLPISSASFSEEDSSNLDLNPKLLSGNGDHDLKSKNPSGKMKKKGEKKQRETRFAFKTKSEIDNLEDGYRWRKYGQKAVKNSPFPRSYYRCTSHECGVKKHIERSCEDPSVVITTYEGQHNHHTPASRAAMMPPSLVSSQQFSFPTFTHNYLFPTNTSTSTPHLSAQFPNSSSYNNNYNYNNPQMDQHTQYPHQYTHGFLFPST</sequence>
<protein>
    <recommendedName>
        <fullName evidence="7">WRKY domain-containing protein</fullName>
    </recommendedName>
</protein>
<keyword evidence="4" id="KW-0804">Transcription</keyword>
<feature type="region of interest" description="Disordered" evidence="6">
    <location>
        <begin position="81"/>
        <end position="108"/>
    </location>
</feature>
<dbReference type="GO" id="GO:0005634">
    <property type="term" value="C:nucleus"/>
    <property type="evidence" value="ECO:0007669"/>
    <property type="project" value="UniProtKB-SubCell"/>
</dbReference>
<gene>
    <name evidence="8" type="ORF">CASFOL_024514</name>
</gene>
<reference evidence="9" key="1">
    <citation type="journal article" date="2024" name="IScience">
        <title>Strigolactones Initiate the Formation of Haustorium-like Structures in Castilleja.</title>
        <authorList>
            <person name="Buerger M."/>
            <person name="Peterson D."/>
            <person name="Chory J."/>
        </authorList>
    </citation>
    <scope>NUCLEOTIDE SEQUENCE [LARGE SCALE GENOMIC DNA]</scope>
</reference>
<dbReference type="AlphaFoldDB" id="A0ABD3CNJ2"/>
<evidence type="ECO:0000313" key="9">
    <source>
        <dbReference type="Proteomes" id="UP001632038"/>
    </source>
</evidence>
<dbReference type="SMART" id="SM00774">
    <property type="entry name" value="WRKY"/>
    <property type="match status" value="1"/>
</dbReference>
<keyword evidence="9" id="KW-1185">Reference proteome</keyword>
<name>A0ABD3CNJ2_9LAMI</name>
<dbReference type="Proteomes" id="UP001632038">
    <property type="component" value="Unassembled WGS sequence"/>
</dbReference>
<evidence type="ECO:0000256" key="4">
    <source>
        <dbReference type="ARBA" id="ARBA00023163"/>
    </source>
</evidence>
<comment type="subcellular location">
    <subcellularLocation>
        <location evidence="1">Nucleus</location>
    </subcellularLocation>
</comment>
<dbReference type="InterPro" id="IPR044810">
    <property type="entry name" value="WRKY_plant"/>
</dbReference>
<dbReference type="EMBL" id="JAVIJP010000032">
    <property type="protein sequence ID" value="KAL3631530.1"/>
    <property type="molecule type" value="Genomic_DNA"/>
</dbReference>
<dbReference type="PANTHER" id="PTHR31221">
    <property type="entry name" value="WRKY TRANSCRIPTION FACTOR PROTEIN 1-RELATED"/>
    <property type="match status" value="1"/>
</dbReference>
<dbReference type="Gene3D" id="2.20.25.80">
    <property type="entry name" value="WRKY domain"/>
    <property type="match status" value="1"/>
</dbReference>
<evidence type="ECO:0000256" key="3">
    <source>
        <dbReference type="ARBA" id="ARBA00023125"/>
    </source>
</evidence>
<dbReference type="PANTHER" id="PTHR31221:SF334">
    <property type="entry name" value="WRKY TRANSCRIPTION FACTOR 57-RELATED"/>
    <property type="match status" value="1"/>
</dbReference>
<dbReference type="InterPro" id="IPR003657">
    <property type="entry name" value="WRKY_dom"/>
</dbReference>
<comment type="caution">
    <text evidence="8">The sequence shown here is derived from an EMBL/GenBank/DDBJ whole genome shotgun (WGS) entry which is preliminary data.</text>
</comment>